<evidence type="ECO:0000313" key="1">
    <source>
        <dbReference type="EMBL" id="KAI3685759.1"/>
    </source>
</evidence>
<sequence length="79" mass="8842">MGPLPSPKQGFSLTFHSTHLIHHSLFFTCHFAFLHNNLFKINPLLQIWVFKISVSRVFEDLKSLNTGVASKACGGVAYP</sequence>
<dbReference type="EMBL" id="CM042058">
    <property type="protein sequence ID" value="KAI3685759.1"/>
    <property type="molecule type" value="Genomic_DNA"/>
</dbReference>
<gene>
    <name evidence="1" type="ORF">L6452_35017</name>
</gene>
<comment type="caution">
    <text evidence="1">The sequence shown here is derived from an EMBL/GenBank/DDBJ whole genome shotgun (WGS) entry which is preliminary data.</text>
</comment>
<name>A0ACB8YKB7_ARCLA</name>
<dbReference type="Proteomes" id="UP001055879">
    <property type="component" value="Linkage Group LG12"/>
</dbReference>
<proteinExistence type="predicted"/>
<organism evidence="1 2">
    <name type="scientific">Arctium lappa</name>
    <name type="common">Greater burdock</name>
    <name type="synonym">Lappa major</name>
    <dbReference type="NCBI Taxonomy" id="4217"/>
    <lineage>
        <taxon>Eukaryota</taxon>
        <taxon>Viridiplantae</taxon>
        <taxon>Streptophyta</taxon>
        <taxon>Embryophyta</taxon>
        <taxon>Tracheophyta</taxon>
        <taxon>Spermatophyta</taxon>
        <taxon>Magnoliopsida</taxon>
        <taxon>eudicotyledons</taxon>
        <taxon>Gunneridae</taxon>
        <taxon>Pentapetalae</taxon>
        <taxon>asterids</taxon>
        <taxon>campanulids</taxon>
        <taxon>Asterales</taxon>
        <taxon>Asteraceae</taxon>
        <taxon>Carduoideae</taxon>
        <taxon>Cardueae</taxon>
        <taxon>Arctiinae</taxon>
        <taxon>Arctium</taxon>
    </lineage>
</organism>
<protein>
    <submittedName>
        <fullName evidence="1">Uncharacterized protein</fullName>
    </submittedName>
</protein>
<reference evidence="1 2" key="2">
    <citation type="journal article" date="2022" name="Mol. Ecol. Resour.">
        <title>The genomes of chicory, endive, great burdock and yacon provide insights into Asteraceae paleo-polyploidization history and plant inulin production.</title>
        <authorList>
            <person name="Fan W."/>
            <person name="Wang S."/>
            <person name="Wang H."/>
            <person name="Wang A."/>
            <person name="Jiang F."/>
            <person name="Liu H."/>
            <person name="Zhao H."/>
            <person name="Xu D."/>
            <person name="Zhang Y."/>
        </authorList>
    </citation>
    <scope>NUCLEOTIDE SEQUENCE [LARGE SCALE GENOMIC DNA]</scope>
    <source>
        <strain evidence="2">cv. Niubang</strain>
    </source>
</reference>
<reference evidence="2" key="1">
    <citation type="journal article" date="2022" name="Mol. Ecol. Resour.">
        <title>The genomes of chicory, endive, great burdock and yacon provide insights into Asteraceae palaeo-polyploidization history and plant inulin production.</title>
        <authorList>
            <person name="Fan W."/>
            <person name="Wang S."/>
            <person name="Wang H."/>
            <person name="Wang A."/>
            <person name="Jiang F."/>
            <person name="Liu H."/>
            <person name="Zhao H."/>
            <person name="Xu D."/>
            <person name="Zhang Y."/>
        </authorList>
    </citation>
    <scope>NUCLEOTIDE SEQUENCE [LARGE SCALE GENOMIC DNA]</scope>
    <source>
        <strain evidence="2">cv. Niubang</strain>
    </source>
</reference>
<keyword evidence="2" id="KW-1185">Reference proteome</keyword>
<evidence type="ECO:0000313" key="2">
    <source>
        <dbReference type="Proteomes" id="UP001055879"/>
    </source>
</evidence>
<accession>A0ACB8YKB7</accession>